<sequence>MFPCLKSDLPSLVLHNQSDLNVPNRSKERDADMKKTVTICGSLLKESGKPTPASIMSTREILRTANDLTETKRRIEDRS</sequence>
<protein>
    <submittedName>
        <fullName evidence="1 2">Lipase</fullName>
    </submittedName>
</protein>
<dbReference type="EMBL" id="KE525057">
    <property type="protein sequence ID" value="KFB41071.1"/>
    <property type="molecule type" value="Genomic_DNA"/>
</dbReference>
<evidence type="ECO:0000313" key="1">
    <source>
        <dbReference type="EMBL" id="KFB41071.1"/>
    </source>
</evidence>
<dbReference type="VEuPathDB" id="VectorBase:ASIC008526"/>
<proteinExistence type="predicted"/>
<evidence type="ECO:0000313" key="2">
    <source>
        <dbReference type="EnsemblMetazoa" id="ASIC008526-PA"/>
    </source>
</evidence>
<dbReference type="Proteomes" id="UP000030765">
    <property type="component" value="Unassembled WGS sequence"/>
</dbReference>
<reference evidence="2" key="2">
    <citation type="submission" date="2020-05" db="UniProtKB">
        <authorList>
            <consortium name="EnsemblMetazoa"/>
        </authorList>
    </citation>
    <scope>IDENTIFICATION</scope>
</reference>
<dbReference type="EMBL" id="ATLV01016148">
    <property type="status" value="NOT_ANNOTATED_CDS"/>
    <property type="molecule type" value="Genomic_DNA"/>
</dbReference>
<organism evidence="1">
    <name type="scientific">Anopheles sinensis</name>
    <name type="common">Mosquito</name>
    <dbReference type="NCBI Taxonomy" id="74873"/>
    <lineage>
        <taxon>Eukaryota</taxon>
        <taxon>Metazoa</taxon>
        <taxon>Ecdysozoa</taxon>
        <taxon>Arthropoda</taxon>
        <taxon>Hexapoda</taxon>
        <taxon>Insecta</taxon>
        <taxon>Pterygota</taxon>
        <taxon>Neoptera</taxon>
        <taxon>Endopterygota</taxon>
        <taxon>Diptera</taxon>
        <taxon>Nematocera</taxon>
        <taxon>Culicoidea</taxon>
        <taxon>Culicidae</taxon>
        <taxon>Anophelinae</taxon>
        <taxon>Anopheles</taxon>
    </lineage>
</organism>
<keyword evidence="3" id="KW-1185">Reference proteome</keyword>
<accession>A0A084VSX7</accession>
<dbReference type="EnsemblMetazoa" id="ASIC008526-RA">
    <property type="protein sequence ID" value="ASIC008526-PA"/>
    <property type="gene ID" value="ASIC008526"/>
</dbReference>
<dbReference type="AlphaFoldDB" id="A0A084VSX7"/>
<reference evidence="1 3" key="1">
    <citation type="journal article" date="2014" name="BMC Genomics">
        <title>Genome sequence of Anopheles sinensis provides insight into genetics basis of mosquito competence for malaria parasites.</title>
        <authorList>
            <person name="Zhou D."/>
            <person name="Zhang D."/>
            <person name="Ding G."/>
            <person name="Shi L."/>
            <person name="Hou Q."/>
            <person name="Ye Y."/>
            <person name="Xu Y."/>
            <person name="Zhou H."/>
            <person name="Xiong C."/>
            <person name="Li S."/>
            <person name="Yu J."/>
            <person name="Hong S."/>
            <person name="Yu X."/>
            <person name="Zou P."/>
            <person name="Chen C."/>
            <person name="Chang X."/>
            <person name="Wang W."/>
            <person name="Lv Y."/>
            <person name="Sun Y."/>
            <person name="Ma L."/>
            <person name="Shen B."/>
            <person name="Zhu C."/>
        </authorList>
    </citation>
    <scope>NUCLEOTIDE SEQUENCE [LARGE SCALE GENOMIC DNA]</scope>
</reference>
<evidence type="ECO:0000313" key="3">
    <source>
        <dbReference type="Proteomes" id="UP000030765"/>
    </source>
</evidence>
<name>A0A084VSX7_ANOSI</name>
<gene>
    <name evidence="1" type="ORF">ZHAS_00008526</name>
</gene>